<dbReference type="InterPro" id="IPR021395">
    <property type="entry name" value="DUF3035"/>
</dbReference>
<dbReference type="EMBL" id="FRCB01000009">
    <property type="protein sequence ID" value="SHM54978.1"/>
    <property type="molecule type" value="Genomic_DNA"/>
</dbReference>
<dbReference type="Pfam" id="PF11233">
    <property type="entry name" value="DUF3035"/>
    <property type="match status" value="1"/>
</dbReference>
<dbReference type="Proteomes" id="UP000322545">
    <property type="component" value="Unassembled WGS sequence"/>
</dbReference>
<sequence length="175" mass="18747">MILPRCTVMIVTLGLLTACGNRGEDVTLTRLTNTGDGPDEFSILPSKPLQTPESYSELPAPTPGARNLTDQDPKADGVAALGGNPAALAVTTPAASDAGLLRYASRNGTQPAIRETLAAEDADIRRSYGRVNVLRFGPRDNYADAYKDQWLDSHAEEERLRRSGIDTPSAPPKED</sequence>
<organism evidence="2 3">
    <name type="scientific">Roseovarius litoreus</name>
    <dbReference type="NCBI Taxonomy" id="1155722"/>
    <lineage>
        <taxon>Bacteria</taxon>
        <taxon>Pseudomonadati</taxon>
        <taxon>Pseudomonadota</taxon>
        <taxon>Alphaproteobacteria</taxon>
        <taxon>Rhodobacterales</taxon>
        <taxon>Roseobacteraceae</taxon>
        <taxon>Roseovarius</taxon>
    </lineage>
</organism>
<evidence type="ECO:0000313" key="3">
    <source>
        <dbReference type="Proteomes" id="UP000322545"/>
    </source>
</evidence>
<dbReference type="AlphaFoldDB" id="A0A1M7JPQ0"/>
<accession>A0A1M7JPQ0</accession>
<evidence type="ECO:0000313" key="2">
    <source>
        <dbReference type="EMBL" id="SHM54978.1"/>
    </source>
</evidence>
<gene>
    <name evidence="2" type="ORF">SAMN05443432_10925</name>
</gene>
<protein>
    <submittedName>
        <fullName evidence="2">Beta-barrel assembly machine subunit BamF</fullName>
    </submittedName>
</protein>
<proteinExistence type="predicted"/>
<evidence type="ECO:0000256" key="1">
    <source>
        <dbReference type="SAM" id="MobiDB-lite"/>
    </source>
</evidence>
<dbReference type="PROSITE" id="PS51257">
    <property type="entry name" value="PROKAR_LIPOPROTEIN"/>
    <property type="match status" value="1"/>
</dbReference>
<keyword evidence="3" id="KW-1185">Reference proteome</keyword>
<reference evidence="2 3" key="1">
    <citation type="submission" date="2016-11" db="EMBL/GenBank/DDBJ databases">
        <authorList>
            <person name="Varghese N."/>
            <person name="Submissions S."/>
        </authorList>
    </citation>
    <scope>NUCLEOTIDE SEQUENCE [LARGE SCALE GENOMIC DNA]</scope>
    <source>
        <strain evidence="2 3">DSM 28249</strain>
    </source>
</reference>
<dbReference type="RefSeq" id="WP_149780433.1">
    <property type="nucleotide sequence ID" value="NZ_FRCB01000009.1"/>
</dbReference>
<name>A0A1M7JPQ0_9RHOB</name>
<feature type="region of interest" description="Disordered" evidence="1">
    <location>
        <begin position="46"/>
        <end position="80"/>
    </location>
</feature>